<dbReference type="Pfam" id="PF00002">
    <property type="entry name" value="7tm_2"/>
    <property type="match status" value="1"/>
</dbReference>
<evidence type="ECO:0000313" key="13">
    <source>
        <dbReference type="Proteomes" id="UP001164746"/>
    </source>
</evidence>
<feature type="domain" description="C-type lectin" evidence="8">
    <location>
        <begin position="84"/>
        <end position="188"/>
    </location>
</feature>
<feature type="compositionally biased region" description="Polar residues" evidence="6">
    <location>
        <begin position="458"/>
        <end position="469"/>
    </location>
</feature>
<evidence type="ECO:0000259" key="11">
    <source>
        <dbReference type="PROSITE" id="PS50835"/>
    </source>
</evidence>
<feature type="compositionally biased region" description="Polar residues" evidence="6">
    <location>
        <begin position="379"/>
        <end position="390"/>
    </location>
</feature>
<feature type="transmembrane region" description="Helical" evidence="7">
    <location>
        <begin position="1878"/>
        <end position="1895"/>
    </location>
</feature>
<dbReference type="Gene3D" id="2.60.220.50">
    <property type="match status" value="1"/>
</dbReference>
<evidence type="ECO:0000259" key="9">
    <source>
        <dbReference type="PROSITE" id="PS50221"/>
    </source>
</evidence>
<dbReference type="InterPro" id="IPR053066">
    <property type="entry name" value="ADGR_G7"/>
</dbReference>
<feature type="compositionally biased region" description="Polar residues" evidence="6">
    <location>
        <begin position="240"/>
        <end position="255"/>
    </location>
</feature>
<organism evidence="12 13">
    <name type="scientific">Mya arenaria</name>
    <name type="common">Soft-shell clam</name>
    <dbReference type="NCBI Taxonomy" id="6604"/>
    <lineage>
        <taxon>Eukaryota</taxon>
        <taxon>Metazoa</taxon>
        <taxon>Spiralia</taxon>
        <taxon>Lophotrochozoa</taxon>
        <taxon>Mollusca</taxon>
        <taxon>Bivalvia</taxon>
        <taxon>Autobranchia</taxon>
        <taxon>Heteroconchia</taxon>
        <taxon>Euheterodonta</taxon>
        <taxon>Imparidentia</taxon>
        <taxon>Neoheterodontei</taxon>
        <taxon>Myida</taxon>
        <taxon>Myoidea</taxon>
        <taxon>Myidae</taxon>
        <taxon>Mya</taxon>
    </lineage>
</organism>
<evidence type="ECO:0000256" key="4">
    <source>
        <dbReference type="ARBA" id="ARBA00023136"/>
    </source>
</evidence>
<feature type="region of interest" description="Disordered" evidence="6">
    <location>
        <begin position="2109"/>
        <end position="2140"/>
    </location>
</feature>
<evidence type="ECO:0000256" key="7">
    <source>
        <dbReference type="SAM" id="Phobius"/>
    </source>
</evidence>
<feature type="transmembrane region" description="Helical" evidence="7">
    <location>
        <begin position="1945"/>
        <end position="1967"/>
    </location>
</feature>
<feature type="transmembrane region" description="Helical" evidence="7">
    <location>
        <begin position="1839"/>
        <end position="1866"/>
    </location>
</feature>
<comment type="subcellular location">
    <subcellularLocation>
        <location evidence="1">Membrane</location>
        <topology evidence="1">Multi-pass membrane protein</topology>
    </subcellularLocation>
</comment>
<dbReference type="PROSITE" id="PS50835">
    <property type="entry name" value="IG_LIKE"/>
    <property type="match status" value="1"/>
</dbReference>
<evidence type="ECO:0000256" key="2">
    <source>
        <dbReference type="ARBA" id="ARBA00022692"/>
    </source>
</evidence>
<keyword evidence="13" id="KW-1185">Reference proteome</keyword>
<dbReference type="Pfam" id="PF01825">
    <property type="entry name" value="GPS"/>
    <property type="match status" value="1"/>
</dbReference>
<keyword evidence="2 7" id="KW-0812">Transmembrane</keyword>
<feature type="region of interest" description="Disordered" evidence="6">
    <location>
        <begin position="334"/>
        <end position="397"/>
    </location>
</feature>
<dbReference type="Gene3D" id="3.10.100.10">
    <property type="entry name" value="Mannose-Binding Protein A, subunit A"/>
    <property type="match status" value="2"/>
</dbReference>
<dbReference type="PANTHER" id="PTHR47767:SF1">
    <property type="entry name" value="ADHESION G PROTEIN-COUPLED RECEPTOR G7"/>
    <property type="match status" value="1"/>
</dbReference>
<feature type="compositionally biased region" description="Basic and acidic residues" evidence="6">
    <location>
        <begin position="656"/>
        <end position="681"/>
    </location>
</feature>
<dbReference type="InterPro" id="IPR016186">
    <property type="entry name" value="C-type_lectin-like/link_sf"/>
</dbReference>
<evidence type="ECO:0000256" key="3">
    <source>
        <dbReference type="ARBA" id="ARBA00022989"/>
    </source>
</evidence>
<feature type="compositionally biased region" description="Basic and acidic residues" evidence="6">
    <location>
        <begin position="949"/>
        <end position="1022"/>
    </location>
</feature>
<feature type="compositionally biased region" description="Basic and acidic residues" evidence="6">
    <location>
        <begin position="605"/>
        <end position="616"/>
    </location>
</feature>
<dbReference type="InterPro" id="IPR016187">
    <property type="entry name" value="CTDL_fold"/>
</dbReference>
<dbReference type="PROSITE" id="PS50041">
    <property type="entry name" value="C_TYPE_LECTIN_2"/>
    <property type="match status" value="1"/>
</dbReference>
<dbReference type="PANTHER" id="PTHR47767">
    <property type="entry name" value="ADHESION G PROTEIN-COUPLED RECEPTOR G7"/>
    <property type="match status" value="1"/>
</dbReference>
<dbReference type="InterPro" id="IPR057244">
    <property type="entry name" value="GAIN_B"/>
</dbReference>
<feature type="compositionally biased region" description="Basic and acidic residues" evidence="6">
    <location>
        <begin position="2128"/>
        <end position="2137"/>
    </location>
</feature>
<dbReference type="PROSITE" id="PS50221">
    <property type="entry name" value="GAIN_B"/>
    <property type="match status" value="1"/>
</dbReference>
<dbReference type="EMBL" id="CP111025">
    <property type="protein sequence ID" value="WAR24970.1"/>
    <property type="molecule type" value="Genomic_DNA"/>
</dbReference>
<dbReference type="InterPro" id="IPR001304">
    <property type="entry name" value="C-type_lectin-like"/>
</dbReference>
<feature type="compositionally biased region" description="Basic and acidic residues" evidence="6">
    <location>
        <begin position="813"/>
        <end position="830"/>
    </location>
</feature>
<feature type="compositionally biased region" description="Polar residues" evidence="6">
    <location>
        <begin position="715"/>
        <end position="729"/>
    </location>
</feature>
<dbReference type="PROSITE" id="PS50261">
    <property type="entry name" value="G_PROTEIN_RECEP_F2_4"/>
    <property type="match status" value="1"/>
</dbReference>
<dbReference type="PRINTS" id="PR00249">
    <property type="entry name" value="GPCRSECRETIN"/>
</dbReference>
<dbReference type="Gene3D" id="1.20.1070.10">
    <property type="entry name" value="Rhodopsin 7-helix transmembrane proteins"/>
    <property type="match status" value="1"/>
</dbReference>
<keyword evidence="5" id="KW-1015">Disulfide bond</keyword>
<dbReference type="InterPro" id="IPR007110">
    <property type="entry name" value="Ig-like_dom"/>
</dbReference>
<feature type="compositionally biased region" description="Basic and acidic residues" evidence="6">
    <location>
        <begin position="876"/>
        <end position="898"/>
    </location>
</feature>
<feature type="region of interest" description="Disordered" evidence="6">
    <location>
        <begin position="444"/>
        <end position="469"/>
    </location>
</feature>
<dbReference type="InterPro" id="IPR000203">
    <property type="entry name" value="GPS"/>
</dbReference>
<feature type="domain" description="G-protein coupled receptors family 2 profile 2" evidence="10">
    <location>
        <begin position="1841"/>
        <end position="2084"/>
    </location>
</feature>
<evidence type="ECO:0000259" key="10">
    <source>
        <dbReference type="PROSITE" id="PS50261"/>
    </source>
</evidence>
<evidence type="ECO:0000256" key="6">
    <source>
        <dbReference type="SAM" id="MobiDB-lite"/>
    </source>
</evidence>
<dbReference type="SUPFAM" id="SSF81321">
    <property type="entry name" value="Family A G protein-coupled receptor-like"/>
    <property type="match status" value="1"/>
</dbReference>
<feature type="compositionally biased region" description="Acidic residues" evidence="6">
    <location>
        <begin position="799"/>
        <end position="812"/>
    </location>
</feature>
<feature type="region of interest" description="Disordered" evidence="6">
    <location>
        <begin position="592"/>
        <end position="1086"/>
    </location>
</feature>
<proteinExistence type="predicted"/>
<feature type="compositionally biased region" description="Basic and acidic residues" evidence="6">
    <location>
        <begin position="731"/>
        <end position="750"/>
    </location>
</feature>
<protein>
    <submittedName>
        <fullName evidence="12">AGRG4-like protein</fullName>
    </submittedName>
</protein>
<dbReference type="CDD" id="cd15040">
    <property type="entry name" value="7tmB2_Adhesion"/>
    <property type="match status" value="1"/>
</dbReference>
<name>A0ABY7FRW4_MYAAR</name>
<accession>A0ABY7FRW4</accession>
<feature type="domain" description="GAIN-B" evidence="9">
    <location>
        <begin position="1629"/>
        <end position="1830"/>
    </location>
</feature>
<evidence type="ECO:0000256" key="5">
    <source>
        <dbReference type="ARBA" id="ARBA00023157"/>
    </source>
</evidence>
<reference evidence="12" key="1">
    <citation type="submission" date="2022-11" db="EMBL/GenBank/DDBJ databases">
        <title>Centuries of genome instability and evolution in soft-shell clam transmissible cancer (bioRxiv).</title>
        <authorList>
            <person name="Hart S.F.M."/>
            <person name="Yonemitsu M.A."/>
            <person name="Giersch R.M."/>
            <person name="Beal B.F."/>
            <person name="Arriagada G."/>
            <person name="Davis B.W."/>
            <person name="Ostrander E.A."/>
            <person name="Goff S.P."/>
            <person name="Metzger M.J."/>
        </authorList>
    </citation>
    <scope>NUCLEOTIDE SEQUENCE</scope>
    <source>
        <strain evidence="12">MELC-2E11</strain>
        <tissue evidence="12">Siphon/mantle</tissue>
    </source>
</reference>
<evidence type="ECO:0000259" key="8">
    <source>
        <dbReference type="PROSITE" id="PS50041"/>
    </source>
</evidence>
<feature type="compositionally biased region" description="Basic and acidic residues" evidence="6">
    <location>
        <begin position="445"/>
        <end position="457"/>
    </location>
</feature>
<dbReference type="InterPro" id="IPR017981">
    <property type="entry name" value="GPCR_2-like_7TM"/>
</dbReference>
<feature type="compositionally biased region" description="Low complexity" evidence="6">
    <location>
        <begin position="2109"/>
        <end position="2126"/>
    </location>
</feature>
<dbReference type="SUPFAM" id="SSF56436">
    <property type="entry name" value="C-type lectin-like"/>
    <property type="match status" value="2"/>
</dbReference>
<dbReference type="SMART" id="SM00303">
    <property type="entry name" value="GPS"/>
    <property type="match status" value="1"/>
</dbReference>
<feature type="region of interest" description="Disordered" evidence="6">
    <location>
        <begin position="536"/>
        <end position="557"/>
    </location>
</feature>
<feature type="region of interest" description="Disordered" evidence="6">
    <location>
        <begin position="158"/>
        <end position="255"/>
    </location>
</feature>
<feature type="compositionally biased region" description="Basic and acidic residues" evidence="6">
    <location>
        <begin position="911"/>
        <end position="942"/>
    </location>
</feature>
<keyword evidence="4 7" id="KW-0472">Membrane</keyword>
<feature type="compositionally biased region" description="Basic and acidic residues" evidence="6">
    <location>
        <begin position="760"/>
        <end position="788"/>
    </location>
</feature>
<feature type="compositionally biased region" description="Polar residues" evidence="6">
    <location>
        <begin position="334"/>
        <end position="349"/>
    </location>
</feature>
<dbReference type="Proteomes" id="UP001164746">
    <property type="component" value="Chromosome 14"/>
</dbReference>
<keyword evidence="3 7" id="KW-1133">Transmembrane helix</keyword>
<feature type="compositionally biased region" description="Basic and acidic residues" evidence="6">
    <location>
        <begin position="1033"/>
        <end position="1086"/>
    </location>
</feature>
<dbReference type="InterPro" id="IPR000832">
    <property type="entry name" value="GPCR_2_secretin-like"/>
</dbReference>
<feature type="domain" description="Ig-like" evidence="11">
    <location>
        <begin position="1253"/>
        <end position="1358"/>
    </location>
</feature>
<feature type="transmembrane region" description="Helical" evidence="7">
    <location>
        <begin position="1987"/>
        <end position="2013"/>
    </location>
</feature>
<dbReference type="InterPro" id="IPR046338">
    <property type="entry name" value="GAIN_dom_sf"/>
</dbReference>
<evidence type="ECO:0000313" key="12">
    <source>
        <dbReference type="EMBL" id="WAR24970.1"/>
    </source>
</evidence>
<dbReference type="CDD" id="cd00037">
    <property type="entry name" value="CLECT"/>
    <property type="match status" value="1"/>
</dbReference>
<feature type="transmembrane region" description="Helical" evidence="7">
    <location>
        <begin position="2033"/>
        <end position="2054"/>
    </location>
</feature>
<sequence>MTDERSALRPNKEDVNCWACEDNVHVPPADMPLSSCSISGQFESPNNDFVNVRKNDGNLISGLCREGWVPGAIKSLSGDDIPVCFKVNPQARSWREAQAECRKDYGFLLKLDTAATVNNKDLLSTVLANGVRQFWSGLHTDHGRLAWDDLVPRLVGHQHGQNQSESARTWQWHGAVTSSPQQGYCGQMNIDSEEEDDDRKRRKRSSDDDNQDTATSSFEPSTFSGDLQNGGVGLGPSANFGRSPNTNLNMRTSGTGTQFGGVASNNFGLAGTNPFPPMNTNNNNGVLGVPRGLGRGRGRNLNGFPTTGAFGSTLTRQPISDKLEALASLGIQSPSQIPGTGISDSNTQEGGLAALLPHSDSESDSHSPGSTGDAPTMDIESNSGDNTPPNGFNAPNFVPSVTPSNLLPYVKKLAANLGSGNNPAETNPAESDLEHSRNMIQRTESNVKSDFDSDSNKDQASNAMPIDTSSLIKVNKVDSDSPMSDESSNIMSLGNILSSDNIETIKPAVLSPFSGSTVPTTEKQDDDSNIDKVTMGSVLTSGDSDDKQGHPLPPVLTPVERLNMKMPEDSVSKNEQISERVDEINDKLTEHSNIGVGTVDTPEFESDKADKLRESMSDMGSEPTSFELSPVNDPNLDDDSEHNEDKNTHDTTSLQEEIKTDDHSPETNGRDLAENLGDKTNAEIFNALNIPWPSSNKTSQENEDTDDEKHDESYKPTTILPNIQFSGATTERVDMNDHSEVKTEKEDHDLPNPFGYLSDNDDRNHEKEGSKIEGEDLLKNESDLEPPNRESSFGHNEEKNEDENEQVATEDTDMSKLEQSNAKESDKYDDAIDEEGDENGDQHTNSTENLFEQFDTETENPNRNEDADVLNDIIEDNVKNKENKDVDDILGEHDHDNEGTNQDFGGDENESLERENEQENKKEYETEKVNNEVEGLNEHDNETLEENENERLRENETGRFEEHGNEHVGEKENEQTGEHENAHGDEQDNEHEGDQENEHNGVQENEHEGEQENENGGEHENEYEGDQENQNGVEHDNEHEGDQENENGGEHEQEQEGEQEHENMEAGDGERETEQENEQDSDHMDDRPELLENVQGTTHKSALLPTIQEQAMELSSCEARLPSVCFTYQVEVMDKASTCDDGWYGHVLLDTCYKPLENKMSYERAVAACKVLGGRVILAISQMERDFVFLAMQKAGLNIKGGRFWMERPTTSKSCQYFTRDGTFSAPSCNAANNVFCTNDAKSLSVLTADSLPFDGAVDDVISEARVFFSAQANNLLPCELTSAASEFPVLWFKDGVLVDAKDKYVTSDLSLLVDGRLAEAVGRHLGREMALPALQGRYWCEVWDRQTLTRRQSRSFSLRFSDVISFHGSMKLPAFTLSEEVLFNMAGELFPVLTAAYMDVKQVFHDVLPSIQAYVPDVTGVFTFMDSVRSARNVVEYHTYFTLSRPYVAADEASVYSRLKTALRSRLGNQNYMASLPGRTPQQSFRTMSLQSTVSCPAASLQTSKDVLGQSIPVREFSFPHAQLGELVHSIETCTSECVQEADAIDDLNREIWGVSPYTDKLTEIAERPVDRQNAEEVMSEVAQITRMAINFTPTDINKIADILDRTTQVDKLDAKLYAETADIGEQEQLRLVSDNVAVEIWNLSPSSRPVIGLAASTALELAAGMPFKMENIATVYNKSQLLEANVDAAIELPDEVFEVHEKGKGLSNRLTMMVFRKSKLFEAAITKESRDSGAVDGQMADLNSYVISASIAGRKLEGLKEKVKTIFKPTKDVVGEANCVWWDFRERQGQGGWSDRGCSYDGKVNGRHVCLCDHLTNFAVLIDFYGQEHAMDEGHELSLSIITVVGLSLSILGLALTIISYVFFRKLRKGRAQQTLFNLSLSLLLAMLVFLIGIRQTHSHGLCITVAVLLHYLVLVSFMWMLMEAILQYLTFVKILGTYITRFTLKTVLPAWGLPLIPVIAVLAVDPELYRGGSKYCWMDLPAFYYAFALPVSGIIVINVVIFVVTVVSIFRRGKGLRSNQKRHKMAMTNLQAAITSFVLLGLTWLFGYLAVADARLIFQYVFTILNSLQGFFIFVLFVLRKRKVREQWYFICCKGVEKGRVSRSLSASNSNSTYSNSSGRQSGKSGKDRDRSDSTKTVQSIVSNGSGGFTNFGYDHGYDFPFSRNDRRLFNRKF</sequence>
<feature type="compositionally biased region" description="Polar residues" evidence="6">
    <location>
        <begin position="212"/>
        <end position="227"/>
    </location>
</feature>
<feature type="transmembrane region" description="Helical" evidence="7">
    <location>
        <begin position="2060"/>
        <end position="2082"/>
    </location>
</feature>
<feature type="compositionally biased region" description="Polar residues" evidence="6">
    <location>
        <begin position="159"/>
        <end position="169"/>
    </location>
</feature>
<gene>
    <name evidence="12" type="ORF">MAR_010674</name>
</gene>
<evidence type="ECO:0000256" key="1">
    <source>
        <dbReference type="ARBA" id="ARBA00004141"/>
    </source>
</evidence>
<feature type="transmembrane region" description="Helical" evidence="7">
    <location>
        <begin position="1901"/>
        <end position="1924"/>
    </location>
</feature>